<reference evidence="7" key="1">
    <citation type="submission" date="2015-01" db="EMBL/GenBank/DDBJ databases">
        <authorList>
            <person name="Aksoy S."/>
            <person name="Warren W."/>
            <person name="Wilson R.K."/>
        </authorList>
    </citation>
    <scope>NUCLEOTIDE SEQUENCE [LARGE SCALE GENOMIC DNA]</scope>
    <source>
        <strain evidence="7">IAEA</strain>
    </source>
</reference>
<organism evidence="6 7">
    <name type="scientific">Glossina palpalis gambiensis</name>
    <dbReference type="NCBI Taxonomy" id="67801"/>
    <lineage>
        <taxon>Eukaryota</taxon>
        <taxon>Metazoa</taxon>
        <taxon>Ecdysozoa</taxon>
        <taxon>Arthropoda</taxon>
        <taxon>Hexapoda</taxon>
        <taxon>Insecta</taxon>
        <taxon>Pterygota</taxon>
        <taxon>Neoptera</taxon>
        <taxon>Endopterygota</taxon>
        <taxon>Diptera</taxon>
        <taxon>Brachycera</taxon>
        <taxon>Muscomorpha</taxon>
        <taxon>Hippoboscoidea</taxon>
        <taxon>Glossinidae</taxon>
        <taxon>Glossina</taxon>
    </lineage>
</organism>
<dbReference type="GO" id="GO:0016491">
    <property type="term" value="F:oxidoreductase activity"/>
    <property type="evidence" value="ECO:0007669"/>
    <property type="project" value="UniProtKB-KW"/>
</dbReference>
<comment type="cofactor">
    <cofactor evidence="1">
        <name>Zn(2+)</name>
        <dbReference type="ChEBI" id="CHEBI:29105"/>
    </cofactor>
</comment>
<dbReference type="PANTHER" id="PTHR43161:SF9">
    <property type="entry name" value="SORBITOL DEHYDROGENASE"/>
    <property type="match status" value="1"/>
</dbReference>
<dbReference type="InterPro" id="IPR011032">
    <property type="entry name" value="GroES-like_sf"/>
</dbReference>
<evidence type="ECO:0000256" key="5">
    <source>
        <dbReference type="ARBA" id="ARBA00023002"/>
    </source>
</evidence>
<evidence type="ECO:0000256" key="4">
    <source>
        <dbReference type="ARBA" id="ARBA00022833"/>
    </source>
</evidence>
<dbReference type="GO" id="GO:0046872">
    <property type="term" value="F:metal ion binding"/>
    <property type="evidence" value="ECO:0007669"/>
    <property type="project" value="UniProtKB-KW"/>
</dbReference>
<keyword evidence="4" id="KW-0862">Zinc</keyword>
<comment type="similarity">
    <text evidence="2">Belongs to the zinc-containing alcohol dehydrogenase family.</text>
</comment>
<keyword evidence="7" id="KW-1185">Reference proteome</keyword>
<keyword evidence="5" id="KW-0560">Oxidoreductase</keyword>
<evidence type="ECO:0000256" key="3">
    <source>
        <dbReference type="ARBA" id="ARBA00022723"/>
    </source>
</evidence>
<sequence>MPAIEPRDVLLATDCVGISGSDIHHWQEGEIRADVLKPLVLCGAIKRQAITSQLDRANFVAIAKYVDVIVTICARSCNFIRVRLQMVYFKITSHKTPICRKLPDDLTMEEGALYTVGVAAARRAKVKLSSNLLISVAGPIVMAADKEQDRLEMAKAFGSKTTKLGDKDGRECNEAAQNIHIHE</sequence>
<dbReference type="Gene3D" id="3.90.180.10">
    <property type="entry name" value="Medium-chain alcohol dehydrogenases, catalytic domain"/>
    <property type="match status" value="1"/>
</dbReference>
<protein>
    <submittedName>
        <fullName evidence="6">Uncharacterized protein</fullName>
    </submittedName>
</protein>
<evidence type="ECO:0000313" key="7">
    <source>
        <dbReference type="Proteomes" id="UP000092460"/>
    </source>
</evidence>
<reference evidence="6" key="2">
    <citation type="submission" date="2020-05" db="UniProtKB">
        <authorList>
            <consortium name="EnsemblMetazoa"/>
        </authorList>
    </citation>
    <scope>IDENTIFICATION</scope>
    <source>
        <strain evidence="6">IAEA</strain>
    </source>
</reference>
<keyword evidence="3" id="KW-0479">Metal-binding</keyword>
<dbReference type="Proteomes" id="UP000092460">
    <property type="component" value="Unassembled WGS sequence"/>
</dbReference>
<dbReference type="SUPFAM" id="SSF50129">
    <property type="entry name" value="GroES-like"/>
    <property type="match status" value="1"/>
</dbReference>
<accession>A0A1B0BM27</accession>
<evidence type="ECO:0000313" key="6">
    <source>
        <dbReference type="EnsemblMetazoa" id="GPPI034378-PA"/>
    </source>
</evidence>
<name>A0A1B0BM27_9MUSC</name>
<dbReference type="EMBL" id="JXJN01016644">
    <property type="status" value="NOT_ANNOTATED_CDS"/>
    <property type="molecule type" value="Genomic_DNA"/>
</dbReference>
<dbReference type="EnsemblMetazoa" id="GPPI034378-RA">
    <property type="protein sequence ID" value="GPPI034378-PA"/>
    <property type="gene ID" value="GPPI034378"/>
</dbReference>
<dbReference type="AlphaFoldDB" id="A0A1B0BM27"/>
<dbReference type="Gene3D" id="3.40.50.720">
    <property type="entry name" value="NAD(P)-binding Rossmann-like Domain"/>
    <property type="match status" value="1"/>
</dbReference>
<proteinExistence type="inferred from homology"/>
<evidence type="ECO:0000256" key="2">
    <source>
        <dbReference type="ARBA" id="ARBA00008072"/>
    </source>
</evidence>
<evidence type="ECO:0000256" key="1">
    <source>
        <dbReference type="ARBA" id="ARBA00001947"/>
    </source>
</evidence>
<dbReference type="STRING" id="67801.A0A1B0BM27"/>
<dbReference type="PANTHER" id="PTHR43161">
    <property type="entry name" value="SORBITOL DEHYDROGENASE"/>
    <property type="match status" value="1"/>
</dbReference>
<dbReference type="VEuPathDB" id="VectorBase:GPPI034378"/>